<dbReference type="EMBL" id="FNGS01000008">
    <property type="protein sequence ID" value="SDM66815.1"/>
    <property type="molecule type" value="Genomic_DNA"/>
</dbReference>
<dbReference type="InterPro" id="IPR051459">
    <property type="entry name" value="Cytochrome_c-type_DH"/>
</dbReference>
<dbReference type="PANTHER" id="PTHR35008">
    <property type="entry name" value="BLL4482 PROTEIN-RELATED"/>
    <property type="match status" value="1"/>
</dbReference>
<evidence type="ECO:0000313" key="7">
    <source>
        <dbReference type="Proteomes" id="UP000198901"/>
    </source>
</evidence>
<feature type="domain" description="Cytochrome c" evidence="5">
    <location>
        <begin position="46"/>
        <end position="160"/>
    </location>
</feature>
<feature type="domain" description="Cytochrome c" evidence="5">
    <location>
        <begin position="196"/>
        <end position="310"/>
    </location>
</feature>
<evidence type="ECO:0000256" key="3">
    <source>
        <dbReference type="ARBA" id="ARBA00023004"/>
    </source>
</evidence>
<protein>
    <submittedName>
        <fullName evidence="6">Cytochrome c</fullName>
    </submittedName>
</protein>
<dbReference type="AlphaFoldDB" id="A0A1G9V4Q6"/>
<accession>A0A1G9V4Q6</accession>
<gene>
    <name evidence="6" type="ORF">SAMN04488090_3951</name>
</gene>
<dbReference type="SUPFAM" id="SSF46626">
    <property type="entry name" value="Cytochrome c"/>
    <property type="match status" value="2"/>
</dbReference>
<dbReference type="RefSeq" id="WP_093207539.1">
    <property type="nucleotide sequence ID" value="NZ_FNGS01000008.1"/>
</dbReference>
<evidence type="ECO:0000259" key="5">
    <source>
        <dbReference type="PROSITE" id="PS51007"/>
    </source>
</evidence>
<dbReference type="GO" id="GO:0009055">
    <property type="term" value="F:electron transfer activity"/>
    <property type="evidence" value="ECO:0007669"/>
    <property type="project" value="InterPro"/>
</dbReference>
<dbReference type="PROSITE" id="PS51007">
    <property type="entry name" value="CYTC"/>
    <property type="match status" value="2"/>
</dbReference>
<keyword evidence="3 4" id="KW-0408">Iron</keyword>
<dbReference type="PANTHER" id="PTHR35008:SF8">
    <property type="entry name" value="ALCOHOL DEHYDROGENASE CYTOCHROME C SUBUNIT"/>
    <property type="match status" value="1"/>
</dbReference>
<dbReference type="InterPro" id="IPR009056">
    <property type="entry name" value="Cyt_c-like_dom"/>
</dbReference>
<proteinExistence type="predicted"/>
<dbReference type="GO" id="GO:0020037">
    <property type="term" value="F:heme binding"/>
    <property type="evidence" value="ECO:0007669"/>
    <property type="project" value="InterPro"/>
</dbReference>
<evidence type="ECO:0000256" key="1">
    <source>
        <dbReference type="ARBA" id="ARBA00022617"/>
    </source>
</evidence>
<dbReference type="GO" id="GO:0046872">
    <property type="term" value="F:metal ion binding"/>
    <property type="evidence" value="ECO:0007669"/>
    <property type="project" value="UniProtKB-KW"/>
</dbReference>
<dbReference type="STRING" id="563176.SAMN04488090_3951"/>
<reference evidence="6 7" key="1">
    <citation type="submission" date="2016-10" db="EMBL/GenBank/DDBJ databases">
        <authorList>
            <person name="de Groot N.N."/>
        </authorList>
    </citation>
    <scope>NUCLEOTIDE SEQUENCE [LARGE SCALE GENOMIC DNA]</scope>
    <source>
        <strain evidence="6 7">DSM 21668</strain>
    </source>
</reference>
<keyword evidence="1 4" id="KW-0349">Heme</keyword>
<evidence type="ECO:0000256" key="4">
    <source>
        <dbReference type="PROSITE-ProRule" id="PRU00433"/>
    </source>
</evidence>
<keyword evidence="7" id="KW-1185">Reference proteome</keyword>
<dbReference type="OrthoDB" id="9809720at2"/>
<name>A0A1G9V4Q6_9BACT</name>
<evidence type="ECO:0000313" key="6">
    <source>
        <dbReference type="EMBL" id="SDM66815.1"/>
    </source>
</evidence>
<sequence>MKRAAKIFGYALLGIAVLLAALLTYVKTALPDTGPPPELTVQITPERVARGEYLANHVTVCMDCHSARDMSAFSGPMVAGTLGQGGELFDEKLGFPGKFYSRNITPAGLKDWTDGEIYRAITTGVSRDGHALFPIMPYPYYSRMDPEDIHCLIAYLRTLKPIDHAVPASEASFPFNFILNTIPAKASPSTRPNPQDALAYGGYLANAAGCKECHTQAENGQILEEKAFSGGRNFQLPTGVLYSANITPDVETGIGKWTKEAFIARFKAYADSSYHAPKVTGFQTIMPWTMYGGMSDQDLGSIYVYLKSLKPARNAVKVFVPGT</sequence>
<evidence type="ECO:0000256" key="2">
    <source>
        <dbReference type="ARBA" id="ARBA00022723"/>
    </source>
</evidence>
<dbReference type="Proteomes" id="UP000198901">
    <property type="component" value="Unassembled WGS sequence"/>
</dbReference>
<organism evidence="6 7">
    <name type="scientific">Siphonobacter aquaeclarae</name>
    <dbReference type="NCBI Taxonomy" id="563176"/>
    <lineage>
        <taxon>Bacteria</taxon>
        <taxon>Pseudomonadati</taxon>
        <taxon>Bacteroidota</taxon>
        <taxon>Cytophagia</taxon>
        <taxon>Cytophagales</taxon>
        <taxon>Cytophagaceae</taxon>
        <taxon>Siphonobacter</taxon>
    </lineage>
</organism>
<dbReference type="Pfam" id="PF00034">
    <property type="entry name" value="Cytochrom_C"/>
    <property type="match status" value="1"/>
</dbReference>
<dbReference type="InterPro" id="IPR036909">
    <property type="entry name" value="Cyt_c-like_dom_sf"/>
</dbReference>
<keyword evidence="2 4" id="KW-0479">Metal-binding</keyword>
<dbReference type="Gene3D" id="1.10.760.10">
    <property type="entry name" value="Cytochrome c-like domain"/>
    <property type="match status" value="2"/>
</dbReference>